<accession>A0A1E7FFP8</accession>
<sequence length="137" mass="15469">MNFILNSIFKLAFQILGYDLVFQINPKLAVRDNDDNNNSRKRKLSLRKQLRCKLNHILHHKRSVLVAGMSLHLKQDKQKSKDVQSNKKEGGIELIKIGFDHTDGGINGGTDGSINGGIDDDYVLTTALDYFPYRPSV</sequence>
<organism evidence="1 2">
    <name type="scientific">Fragilariopsis cylindrus CCMP1102</name>
    <dbReference type="NCBI Taxonomy" id="635003"/>
    <lineage>
        <taxon>Eukaryota</taxon>
        <taxon>Sar</taxon>
        <taxon>Stramenopiles</taxon>
        <taxon>Ochrophyta</taxon>
        <taxon>Bacillariophyta</taxon>
        <taxon>Bacillariophyceae</taxon>
        <taxon>Bacillariophycidae</taxon>
        <taxon>Bacillariales</taxon>
        <taxon>Bacillariaceae</taxon>
        <taxon>Fragilariopsis</taxon>
    </lineage>
</organism>
<dbReference type="InParanoid" id="A0A1E7FFP8"/>
<proteinExistence type="predicted"/>
<keyword evidence="2" id="KW-1185">Reference proteome</keyword>
<reference evidence="1 2" key="1">
    <citation type="submission" date="2016-09" db="EMBL/GenBank/DDBJ databases">
        <title>Extensive genetic diversity and differential bi-allelic expression allows diatom success in the polar Southern Ocean.</title>
        <authorList>
            <consortium name="DOE Joint Genome Institute"/>
            <person name="Mock T."/>
            <person name="Otillar R.P."/>
            <person name="Strauss J."/>
            <person name="Dupont C."/>
            <person name="Frickenhaus S."/>
            <person name="Maumus F."/>
            <person name="Mcmullan M."/>
            <person name="Sanges R."/>
            <person name="Schmutz J."/>
            <person name="Toseland A."/>
            <person name="Valas R."/>
            <person name="Veluchamy A."/>
            <person name="Ward B.J."/>
            <person name="Allen A."/>
            <person name="Barry K."/>
            <person name="Falciatore A."/>
            <person name="Ferrante M."/>
            <person name="Fortunato A.E."/>
            <person name="Gloeckner G."/>
            <person name="Gruber A."/>
            <person name="Hipkin R."/>
            <person name="Janech M."/>
            <person name="Kroth P."/>
            <person name="Leese F."/>
            <person name="Lindquist E."/>
            <person name="Lyon B.R."/>
            <person name="Martin J."/>
            <person name="Mayer C."/>
            <person name="Parker M."/>
            <person name="Quesneville H."/>
            <person name="Raymond J."/>
            <person name="Uhlig C."/>
            <person name="Valentin K.U."/>
            <person name="Worden A.Z."/>
            <person name="Armbrust E.V."/>
            <person name="Bowler C."/>
            <person name="Green B."/>
            <person name="Moulton V."/>
            <person name="Van Oosterhout C."/>
            <person name="Grigoriev I."/>
        </authorList>
    </citation>
    <scope>NUCLEOTIDE SEQUENCE [LARGE SCALE GENOMIC DNA]</scope>
    <source>
        <strain evidence="1 2">CCMP1102</strain>
    </source>
</reference>
<dbReference type="Proteomes" id="UP000095751">
    <property type="component" value="Unassembled WGS sequence"/>
</dbReference>
<evidence type="ECO:0000313" key="2">
    <source>
        <dbReference type="Proteomes" id="UP000095751"/>
    </source>
</evidence>
<dbReference type="KEGG" id="fcy:FRACYDRAFT_239596"/>
<protein>
    <submittedName>
        <fullName evidence="1">Uncharacterized protein</fullName>
    </submittedName>
</protein>
<gene>
    <name evidence="1" type="ORF">FRACYDRAFT_239596</name>
</gene>
<name>A0A1E7FFP8_9STRA</name>
<dbReference type="AlphaFoldDB" id="A0A1E7FFP8"/>
<dbReference type="EMBL" id="KV784358">
    <property type="protein sequence ID" value="OEU16999.1"/>
    <property type="molecule type" value="Genomic_DNA"/>
</dbReference>
<evidence type="ECO:0000313" key="1">
    <source>
        <dbReference type="EMBL" id="OEU16999.1"/>
    </source>
</evidence>